<accession>A0A8H4LHT9</accession>
<dbReference type="Proteomes" id="UP000554235">
    <property type="component" value="Unassembled WGS sequence"/>
</dbReference>
<gene>
    <name evidence="2" type="ORF">FALBO_4714</name>
</gene>
<dbReference type="EMBL" id="JAADYS010000621">
    <property type="protein sequence ID" value="KAF4468398.1"/>
    <property type="molecule type" value="Genomic_DNA"/>
</dbReference>
<protein>
    <submittedName>
        <fullName evidence="2">Uncharacterized protein</fullName>
    </submittedName>
</protein>
<name>A0A8H4LHT9_9HYPO</name>
<keyword evidence="3" id="KW-1185">Reference proteome</keyword>
<feature type="compositionally biased region" description="Pro residues" evidence="1">
    <location>
        <begin position="799"/>
        <end position="821"/>
    </location>
</feature>
<comment type="caution">
    <text evidence="2">The sequence shown here is derived from an EMBL/GenBank/DDBJ whole genome shotgun (WGS) entry which is preliminary data.</text>
</comment>
<reference evidence="2 3" key="1">
    <citation type="submission" date="2020-01" db="EMBL/GenBank/DDBJ databases">
        <title>Identification and distribution of gene clusters putatively required for synthesis of sphingolipid metabolism inhibitors in phylogenetically diverse species of the filamentous fungus Fusarium.</title>
        <authorList>
            <person name="Kim H.-S."/>
            <person name="Busman M."/>
            <person name="Brown D.W."/>
            <person name="Divon H."/>
            <person name="Uhlig S."/>
            <person name="Proctor R.H."/>
        </authorList>
    </citation>
    <scope>NUCLEOTIDE SEQUENCE [LARGE SCALE GENOMIC DNA]</scope>
    <source>
        <strain evidence="2 3">NRRL 20459</strain>
    </source>
</reference>
<evidence type="ECO:0000313" key="3">
    <source>
        <dbReference type="Proteomes" id="UP000554235"/>
    </source>
</evidence>
<sequence length="834" mass="95550">MTLETGSQQHRPEVDEGADEQAEKSPIARLTGILLSLFREVLVDLSEQPNFSRKIFINLDRSRSYFVLWSDGYGIASVNLDDKLRQSRSLRQVTTKSLVHISHMLVETDVECLMQLDPIIRNPVIDLDKEATMAVSQFDMDADTSISFLEEENESRATSLWAEIEKARDAELTRLHATAFELGKGDTIVFIDYPVVTQDLTTPTDCNGIMYRSQAFRVHSENLLKTGSLKFAELLSPPFQARVLRQRKLAEKLPDGVNYVLDLTPPSEGDELLSMMDELFLTPGIINWWSSSILHRVNASLVTGHDDVCICSKLWNQPGKEKPQRPPRRLPVAPEELFRMKAKEDNELYDTPNYRHIPGYCSIRHRNGLIRLLQWIEGKPASLDSAPRVWTLAKLSKWFDCTGVVRKPVNEWIMNSPNARFIEVLPEEALRIAFDLELPLVARASFCILVNESAFKLTSTQPDTRPAQTTIFGRRVGELPGKLNHLVKLSAVELVKRVSGTVAKLLGPVGPATFDDWNMEEWEHLKVIEQLARDTGPWSLHLGYTLQRLRRDLIDGVFPSKSHDYEARKNRLYREIDEDRATYVLPSNFESTETIISGLNGIQHFLCSFPYKELSVRLEKPLIDKKATRAEFYRSEPEDDDEDGTFEERFEHVRYNFQRFIDKGDPIQVYNEKWKPLFDEYPRRRFIKHVPQPISGSLRHWDMGLHPVQITRHLFLSLDDNEMAFLPPWVLPIVSNRPQGLFLGPENTLWPDLDHAATQPNLSLQQVVPFPQQRRTPYVSASVGLFDHLSQPHLDRPEYPVPGKPEYPVPGKPEYPVPGKPEYPVTTKQVASRL</sequence>
<organism evidence="2 3">
    <name type="scientific">Fusarium albosuccineum</name>
    <dbReference type="NCBI Taxonomy" id="1237068"/>
    <lineage>
        <taxon>Eukaryota</taxon>
        <taxon>Fungi</taxon>
        <taxon>Dikarya</taxon>
        <taxon>Ascomycota</taxon>
        <taxon>Pezizomycotina</taxon>
        <taxon>Sordariomycetes</taxon>
        <taxon>Hypocreomycetidae</taxon>
        <taxon>Hypocreales</taxon>
        <taxon>Nectriaceae</taxon>
        <taxon>Fusarium</taxon>
        <taxon>Fusarium decemcellulare species complex</taxon>
    </lineage>
</organism>
<evidence type="ECO:0000256" key="1">
    <source>
        <dbReference type="SAM" id="MobiDB-lite"/>
    </source>
</evidence>
<proteinExistence type="predicted"/>
<feature type="region of interest" description="Disordered" evidence="1">
    <location>
        <begin position="790"/>
        <end position="834"/>
    </location>
</feature>
<dbReference type="OrthoDB" id="5371510at2759"/>
<feature type="region of interest" description="Disordered" evidence="1">
    <location>
        <begin position="1"/>
        <end position="23"/>
    </location>
</feature>
<evidence type="ECO:0000313" key="2">
    <source>
        <dbReference type="EMBL" id="KAF4468398.1"/>
    </source>
</evidence>
<dbReference type="AlphaFoldDB" id="A0A8H4LHT9"/>